<dbReference type="InterPro" id="IPR012495">
    <property type="entry name" value="TadE-like_dom"/>
</dbReference>
<dbReference type="OrthoDB" id="261466at2"/>
<dbReference type="AlphaFoldDB" id="A0A517R405"/>
<feature type="domain" description="TadE-like" evidence="1">
    <location>
        <begin position="22"/>
        <end position="64"/>
    </location>
</feature>
<organism evidence="2 3">
    <name type="scientific">Stratiformator vulcanicus</name>
    <dbReference type="NCBI Taxonomy" id="2527980"/>
    <lineage>
        <taxon>Bacteria</taxon>
        <taxon>Pseudomonadati</taxon>
        <taxon>Planctomycetota</taxon>
        <taxon>Planctomycetia</taxon>
        <taxon>Planctomycetales</taxon>
        <taxon>Planctomycetaceae</taxon>
        <taxon>Stratiformator</taxon>
    </lineage>
</organism>
<evidence type="ECO:0000259" key="1">
    <source>
        <dbReference type="Pfam" id="PF07811"/>
    </source>
</evidence>
<accession>A0A517R405</accession>
<evidence type="ECO:0000313" key="2">
    <source>
        <dbReference type="EMBL" id="QDT38614.1"/>
    </source>
</evidence>
<dbReference type="EMBL" id="CP036268">
    <property type="protein sequence ID" value="QDT38614.1"/>
    <property type="molecule type" value="Genomic_DNA"/>
</dbReference>
<evidence type="ECO:0000313" key="3">
    <source>
        <dbReference type="Proteomes" id="UP000317318"/>
    </source>
</evidence>
<keyword evidence="3" id="KW-1185">Reference proteome</keyword>
<sequence length="168" mass="18199">MSPLTIKRNQMKKRRCDDRRRGAALVEFALIAPLFLTLVLGSIDAIRAVQTTTQLSQAIREGGRLASMDWSGVLPDGTTPNEKVEADIENFLNASGITTDDMEINIVHAEGAQKGQPFELGIDENYLELFTIEVGIPQGSSFLNGWVLGSDGVQSSMTFRAGRAQGTG</sequence>
<name>A0A517R405_9PLAN</name>
<dbReference type="Pfam" id="PF07811">
    <property type="entry name" value="TadE"/>
    <property type="match status" value="1"/>
</dbReference>
<protein>
    <submittedName>
        <fullName evidence="2">TadE-like protein</fullName>
    </submittedName>
</protein>
<dbReference type="KEGG" id="svp:Pan189_30090"/>
<dbReference type="Proteomes" id="UP000317318">
    <property type="component" value="Chromosome"/>
</dbReference>
<proteinExistence type="predicted"/>
<gene>
    <name evidence="2" type="ORF">Pan189_30090</name>
</gene>
<reference evidence="2 3" key="1">
    <citation type="submission" date="2019-02" db="EMBL/GenBank/DDBJ databases">
        <title>Deep-cultivation of Planctomycetes and their phenomic and genomic characterization uncovers novel biology.</title>
        <authorList>
            <person name="Wiegand S."/>
            <person name="Jogler M."/>
            <person name="Boedeker C."/>
            <person name="Pinto D."/>
            <person name="Vollmers J."/>
            <person name="Rivas-Marin E."/>
            <person name="Kohn T."/>
            <person name="Peeters S.H."/>
            <person name="Heuer A."/>
            <person name="Rast P."/>
            <person name="Oberbeckmann S."/>
            <person name="Bunk B."/>
            <person name="Jeske O."/>
            <person name="Meyerdierks A."/>
            <person name="Storesund J.E."/>
            <person name="Kallscheuer N."/>
            <person name="Luecker S."/>
            <person name="Lage O.M."/>
            <person name="Pohl T."/>
            <person name="Merkel B.J."/>
            <person name="Hornburger P."/>
            <person name="Mueller R.-W."/>
            <person name="Bruemmer F."/>
            <person name="Labrenz M."/>
            <person name="Spormann A.M."/>
            <person name="Op den Camp H."/>
            <person name="Overmann J."/>
            <person name="Amann R."/>
            <person name="Jetten M.S.M."/>
            <person name="Mascher T."/>
            <person name="Medema M.H."/>
            <person name="Devos D.P."/>
            <person name="Kaster A.-K."/>
            <person name="Ovreas L."/>
            <person name="Rohde M."/>
            <person name="Galperin M.Y."/>
            <person name="Jogler C."/>
        </authorList>
    </citation>
    <scope>NUCLEOTIDE SEQUENCE [LARGE SCALE GENOMIC DNA]</scope>
    <source>
        <strain evidence="2 3">Pan189</strain>
    </source>
</reference>